<dbReference type="Proteomes" id="UP000027997">
    <property type="component" value="Unassembled WGS sequence"/>
</dbReference>
<protein>
    <submittedName>
        <fullName evidence="4">CMP deaminase</fullName>
    </submittedName>
</protein>
<dbReference type="GO" id="GO:0008270">
    <property type="term" value="F:zinc ion binding"/>
    <property type="evidence" value="ECO:0007669"/>
    <property type="project" value="InterPro"/>
</dbReference>
<proteinExistence type="predicted"/>
<reference evidence="4 5" key="1">
    <citation type="submission" date="2014-06" db="EMBL/GenBank/DDBJ databases">
        <title>Whole Genome Sequences of Three Symbiotic Endozoicomonas Bacteria.</title>
        <authorList>
            <person name="Neave M.J."/>
            <person name="Apprill A."/>
            <person name="Voolstra C.R."/>
        </authorList>
    </citation>
    <scope>NUCLEOTIDE SEQUENCE [LARGE SCALE GENOMIC DNA]</scope>
    <source>
        <strain evidence="4 5">DSM 22380</strain>
    </source>
</reference>
<gene>
    <name evidence="4" type="ORF">GV64_11940</name>
</gene>
<dbReference type="AlphaFoldDB" id="A0A081KB32"/>
<evidence type="ECO:0000313" key="5">
    <source>
        <dbReference type="Proteomes" id="UP000027997"/>
    </source>
</evidence>
<dbReference type="PROSITE" id="PS00903">
    <property type="entry name" value="CYT_DCMP_DEAMINASES_1"/>
    <property type="match status" value="1"/>
</dbReference>
<dbReference type="Pfam" id="PF00383">
    <property type="entry name" value="dCMP_cyt_deam_1"/>
    <property type="match status" value="1"/>
</dbReference>
<keyword evidence="5" id="KW-1185">Reference proteome</keyword>
<dbReference type="STRING" id="305900.GV64_11940"/>
<organism evidence="4 5">
    <name type="scientific">Endozoicomonas elysicola</name>
    <dbReference type="NCBI Taxonomy" id="305900"/>
    <lineage>
        <taxon>Bacteria</taxon>
        <taxon>Pseudomonadati</taxon>
        <taxon>Pseudomonadota</taxon>
        <taxon>Gammaproteobacteria</taxon>
        <taxon>Oceanospirillales</taxon>
        <taxon>Endozoicomonadaceae</taxon>
        <taxon>Endozoicomonas</taxon>
    </lineage>
</organism>
<dbReference type="Gene3D" id="3.40.140.10">
    <property type="entry name" value="Cytidine Deaminase, domain 2"/>
    <property type="match status" value="1"/>
</dbReference>
<feature type="domain" description="CMP/dCMP-type deaminase" evidence="3">
    <location>
        <begin position="25"/>
        <end position="143"/>
    </location>
</feature>
<dbReference type="eggNOG" id="COG0590">
    <property type="taxonomic scope" value="Bacteria"/>
</dbReference>
<dbReference type="InterPro" id="IPR016193">
    <property type="entry name" value="Cytidine_deaminase-like"/>
</dbReference>
<dbReference type="PANTHER" id="PTHR11079">
    <property type="entry name" value="CYTOSINE DEAMINASE FAMILY MEMBER"/>
    <property type="match status" value="1"/>
</dbReference>
<name>A0A081KB32_9GAMM</name>
<keyword evidence="2" id="KW-0862">Zinc</keyword>
<dbReference type="CDD" id="cd01285">
    <property type="entry name" value="nucleoside_deaminase"/>
    <property type="match status" value="1"/>
</dbReference>
<evidence type="ECO:0000259" key="3">
    <source>
        <dbReference type="PROSITE" id="PS51747"/>
    </source>
</evidence>
<dbReference type="PROSITE" id="PS51747">
    <property type="entry name" value="CYT_DCMP_DEAMINASES_2"/>
    <property type="match status" value="1"/>
</dbReference>
<comment type="caution">
    <text evidence="4">The sequence shown here is derived from an EMBL/GenBank/DDBJ whole genome shotgun (WGS) entry which is preliminary data.</text>
</comment>
<keyword evidence="1" id="KW-0479">Metal-binding</keyword>
<evidence type="ECO:0000313" key="4">
    <source>
        <dbReference type="EMBL" id="KEI71358.1"/>
    </source>
</evidence>
<evidence type="ECO:0000256" key="1">
    <source>
        <dbReference type="ARBA" id="ARBA00022723"/>
    </source>
</evidence>
<sequence>MMLARPSEAAAENMQSNKYKHLKGNCHEDYMKMAISVAGQEPEYPFGSVIVDQGSGEVIATGFNRVAENPIFHGEIDAINQCAHVYHSRDWSNLSLYTTAEPCPMCQSAIEWCGIQNVYYGTSIPYLTQLGWKQIDIRAEEVARRTPFRKTKVIGGILEAECNDLFEAIKKASWE</sequence>
<dbReference type="EMBL" id="JOJP01000001">
    <property type="protein sequence ID" value="KEI71358.1"/>
    <property type="molecule type" value="Genomic_DNA"/>
</dbReference>
<evidence type="ECO:0000256" key="2">
    <source>
        <dbReference type="ARBA" id="ARBA00022833"/>
    </source>
</evidence>
<accession>A0A081KB32</accession>
<dbReference type="GO" id="GO:0002100">
    <property type="term" value="P:tRNA wobble adenosine to inosine editing"/>
    <property type="evidence" value="ECO:0007669"/>
    <property type="project" value="TreeGrafter"/>
</dbReference>
<dbReference type="PANTHER" id="PTHR11079:SF203">
    <property type="entry name" value="CMP_DCMP-TYPE DEAMINASE DOMAIN-CONTAINING PROTEIN"/>
    <property type="match status" value="1"/>
</dbReference>
<dbReference type="InterPro" id="IPR002125">
    <property type="entry name" value="CMP_dCMP_dom"/>
</dbReference>
<dbReference type="GO" id="GO:0052717">
    <property type="term" value="F:tRNA-specific adenosine-34 deaminase activity"/>
    <property type="evidence" value="ECO:0007669"/>
    <property type="project" value="TreeGrafter"/>
</dbReference>
<dbReference type="InterPro" id="IPR016192">
    <property type="entry name" value="APOBEC/CMP_deaminase_Zn-bd"/>
</dbReference>
<dbReference type="SUPFAM" id="SSF53927">
    <property type="entry name" value="Cytidine deaminase-like"/>
    <property type="match status" value="1"/>
</dbReference>